<feature type="compositionally biased region" description="Basic and acidic residues" evidence="2">
    <location>
        <begin position="109"/>
        <end position="123"/>
    </location>
</feature>
<dbReference type="Proteomes" id="UP000053259">
    <property type="component" value="Unassembled WGS sequence"/>
</dbReference>
<dbReference type="GeneID" id="27316382"/>
<evidence type="ECO:0000256" key="1">
    <source>
        <dbReference type="SAM" id="Coils"/>
    </source>
</evidence>
<dbReference type="EMBL" id="KN847568">
    <property type="protein sequence ID" value="KIW00065.1"/>
    <property type="molecule type" value="Genomic_DNA"/>
</dbReference>
<feature type="region of interest" description="Disordered" evidence="2">
    <location>
        <begin position="1"/>
        <end position="239"/>
    </location>
</feature>
<evidence type="ECO:0000313" key="4">
    <source>
        <dbReference type="Proteomes" id="UP000053259"/>
    </source>
</evidence>
<feature type="compositionally biased region" description="Basic and acidic residues" evidence="2">
    <location>
        <begin position="26"/>
        <end position="52"/>
    </location>
</feature>
<reference evidence="3 4" key="1">
    <citation type="submission" date="2015-01" db="EMBL/GenBank/DDBJ databases">
        <title>The Genome Sequence of Ochroconis gallopava CBS43764.</title>
        <authorList>
            <consortium name="The Broad Institute Genomics Platform"/>
            <person name="Cuomo C."/>
            <person name="de Hoog S."/>
            <person name="Gorbushina A."/>
            <person name="Stielow B."/>
            <person name="Teixiera M."/>
            <person name="Abouelleil A."/>
            <person name="Chapman S.B."/>
            <person name="Priest M."/>
            <person name="Young S.K."/>
            <person name="Wortman J."/>
            <person name="Nusbaum C."/>
            <person name="Birren B."/>
        </authorList>
    </citation>
    <scope>NUCLEOTIDE SEQUENCE [LARGE SCALE GENOMIC DNA]</scope>
    <source>
        <strain evidence="3 4">CBS 43764</strain>
    </source>
</reference>
<gene>
    <name evidence="3" type="ORF">PV09_08409</name>
</gene>
<keyword evidence="4" id="KW-1185">Reference proteome</keyword>
<keyword evidence="1" id="KW-0175">Coiled coil</keyword>
<feature type="compositionally biased region" description="Basic and acidic residues" evidence="2">
    <location>
        <begin position="174"/>
        <end position="189"/>
    </location>
</feature>
<evidence type="ECO:0000313" key="3">
    <source>
        <dbReference type="EMBL" id="KIW00065.1"/>
    </source>
</evidence>
<protein>
    <submittedName>
        <fullName evidence="3">Uncharacterized protein</fullName>
    </submittedName>
</protein>
<organism evidence="3 4">
    <name type="scientific">Verruconis gallopava</name>
    <dbReference type="NCBI Taxonomy" id="253628"/>
    <lineage>
        <taxon>Eukaryota</taxon>
        <taxon>Fungi</taxon>
        <taxon>Dikarya</taxon>
        <taxon>Ascomycota</taxon>
        <taxon>Pezizomycotina</taxon>
        <taxon>Dothideomycetes</taxon>
        <taxon>Pleosporomycetidae</taxon>
        <taxon>Venturiales</taxon>
        <taxon>Sympoventuriaceae</taxon>
        <taxon>Verruconis</taxon>
    </lineage>
</organism>
<evidence type="ECO:0000256" key="2">
    <source>
        <dbReference type="SAM" id="MobiDB-lite"/>
    </source>
</evidence>
<name>A0A0D2A190_9PEZI</name>
<dbReference type="InParanoid" id="A0A0D2A190"/>
<dbReference type="HOGENOM" id="CLU_704384_0_0_1"/>
<feature type="compositionally biased region" description="Basic and acidic residues" evidence="2">
    <location>
        <begin position="211"/>
        <end position="223"/>
    </location>
</feature>
<dbReference type="RefSeq" id="XP_016209934.1">
    <property type="nucleotide sequence ID" value="XM_016362299.1"/>
</dbReference>
<dbReference type="VEuPathDB" id="FungiDB:PV09_08409"/>
<feature type="compositionally biased region" description="Basic and acidic residues" evidence="2">
    <location>
        <begin position="140"/>
        <end position="162"/>
    </location>
</feature>
<accession>A0A0D2A190</accession>
<feature type="region of interest" description="Disordered" evidence="2">
    <location>
        <begin position="346"/>
        <end position="392"/>
    </location>
</feature>
<sequence length="392" mass="45286">MSKTPGTKDGLGLPNGKIPVPGTQIKKSEAQKLVHEMMNRLEKENDRKRADSLSDSEDSDSEPFRLNRARSHPYEDDKKQLRQGQNKLDPPPPIKRKTSTISIKTNKGKRVDKEVTEHFDRRAKYSSSSDTDSNYDDMDEHSYDHPYYREIDKDRRHVERGRTRSGTSSQSRTRSKEEQRRNRSRESRHFNKPSGVPPPHHWPSMASQGDRPPRRESRHERQEYSLYNGVTYPGSSTESLCTHPTYKPRVPMVSDFIGQDPRTSNPSEIRETARYLAQAGNFDETEVFQRGVRAARRELDILKREVEINRKEQMVGEMSRKLEEKQQELRSQLELMRLVRKIHEPAQHPEAVNLGPRDAETRYGHAQPLPSVLDDFQFPNPHPLSYGNSGAG</sequence>
<feature type="coiled-coil region" evidence="1">
    <location>
        <begin position="292"/>
        <end position="339"/>
    </location>
</feature>
<dbReference type="AlphaFoldDB" id="A0A0D2A190"/>
<proteinExistence type="predicted"/>